<organism evidence="2 3">
    <name type="scientific">Runella rosea</name>
    <dbReference type="NCBI Taxonomy" id="2259595"/>
    <lineage>
        <taxon>Bacteria</taxon>
        <taxon>Pseudomonadati</taxon>
        <taxon>Bacteroidota</taxon>
        <taxon>Cytophagia</taxon>
        <taxon>Cytophagales</taxon>
        <taxon>Spirosomataceae</taxon>
        <taxon>Runella</taxon>
    </lineage>
</organism>
<dbReference type="EMBL" id="CP030851">
    <property type="protein sequence ID" value="AXE21785.1"/>
    <property type="molecule type" value="Genomic_DNA"/>
</dbReference>
<evidence type="ECO:0000313" key="2">
    <source>
        <dbReference type="EMBL" id="AXE21785.1"/>
    </source>
</evidence>
<keyword evidence="3" id="KW-1185">Reference proteome</keyword>
<keyword evidence="1" id="KW-1133">Transmembrane helix</keyword>
<proteinExistence type="predicted"/>
<evidence type="ECO:0008006" key="4">
    <source>
        <dbReference type="Google" id="ProtNLM"/>
    </source>
</evidence>
<dbReference type="RefSeq" id="WP_114070526.1">
    <property type="nucleotide sequence ID" value="NZ_CP030851.1"/>
</dbReference>
<reference evidence="2 3" key="1">
    <citation type="submission" date="2018-07" db="EMBL/GenBank/DDBJ databases">
        <title>Genome sequencing of Runella.</title>
        <authorList>
            <person name="Baek M.-G."/>
            <person name="Yi H."/>
        </authorList>
    </citation>
    <scope>NUCLEOTIDE SEQUENCE [LARGE SCALE GENOMIC DNA]</scope>
    <source>
        <strain evidence="2 3">HYN0085</strain>
        <plasmid evidence="2 3">unnamed1</plasmid>
    </source>
</reference>
<feature type="transmembrane region" description="Helical" evidence="1">
    <location>
        <begin position="137"/>
        <end position="158"/>
    </location>
</feature>
<gene>
    <name evidence="2" type="ORF">DR864_28335</name>
</gene>
<dbReference type="Proteomes" id="UP000251993">
    <property type="component" value="Plasmid unnamed1"/>
</dbReference>
<keyword evidence="1" id="KW-0472">Membrane</keyword>
<dbReference type="OrthoDB" id="953501at2"/>
<sequence>MKKWLFMGAGLWLLTIVAVVAQPRISKVRFEVNPKAKIVEIKYDVFGIKMNDSIYVTVTGKVSGNIVPRALSGAVGRRVKPGSDRQIFWDVVADGVKIDEEIEIKVLLELSDALTLAARDTSKRPNKPVVKKDRKSINGGALLVLGGGLAAGGGLYYWSTLMKAKSLESYDLYKLRNWNHKGDITVGTDTELQRRLTASIEQSNADFKKAKTQLTLSKVMLVGGIAIAVADAFFTIPSLMKNNNNRVGVHLDVSSWGVASAGVKVKF</sequence>
<evidence type="ECO:0000256" key="1">
    <source>
        <dbReference type="SAM" id="Phobius"/>
    </source>
</evidence>
<protein>
    <recommendedName>
        <fullName evidence="4">DUF5683 domain-containing protein</fullName>
    </recommendedName>
</protein>
<dbReference type="AlphaFoldDB" id="A0A344TT14"/>
<keyword evidence="2" id="KW-0614">Plasmid</keyword>
<accession>A0A344TT14</accession>
<keyword evidence="1" id="KW-0812">Transmembrane</keyword>
<name>A0A344TT14_9BACT</name>
<feature type="transmembrane region" description="Helical" evidence="1">
    <location>
        <begin position="219"/>
        <end position="240"/>
    </location>
</feature>
<dbReference type="KEGG" id="run:DR864_28335"/>
<evidence type="ECO:0000313" key="3">
    <source>
        <dbReference type="Proteomes" id="UP000251993"/>
    </source>
</evidence>
<geneLocation type="plasmid" evidence="2 3">
    <name>unnamed1</name>
</geneLocation>